<organism evidence="2 3">
    <name type="scientific">'Catharanthus roseus' aster yellows phytoplasma</name>
    <dbReference type="NCBI Taxonomy" id="1193712"/>
    <lineage>
        <taxon>Bacteria</taxon>
        <taxon>Bacillati</taxon>
        <taxon>Mycoplasmatota</taxon>
        <taxon>Mollicutes</taxon>
        <taxon>Acholeplasmatales</taxon>
        <taxon>Acholeplasmataceae</taxon>
        <taxon>Candidatus Phytoplasma</taxon>
        <taxon>16SrI (Aster yellows group)</taxon>
    </lineage>
</organism>
<dbReference type="Proteomes" id="UP000289726">
    <property type="component" value="Chromosome"/>
</dbReference>
<evidence type="ECO:0008006" key="4">
    <source>
        <dbReference type="Google" id="ProtNLM"/>
    </source>
</evidence>
<name>A0A4P6MDC5_9MOLU</name>
<feature type="transmembrane region" description="Helical" evidence="1">
    <location>
        <begin position="71"/>
        <end position="90"/>
    </location>
</feature>
<evidence type="ECO:0000313" key="2">
    <source>
        <dbReference type="EMBL" id="QBF23958.1"/>
    </source>
</evidence>
<keyword evidence="1" id="KW-1133">Transmembrane helix</keyword>
<keyword evidence="1" id="KW-0472">Membrane</keyword>
<gene>
    <name evidence="2" type="ORF">EXT02_02065</name>
</gene>
<protein>
    <recommendedName>
        <fullName evidence="4">DUF983 domain-containing protein</fullName>
    </recommendedName>
</protein>
<proteinExistence type="predicted"/>
<sequence length="114" mass="13617">MDKQQKFKKGYHENCQYCGSYLGINMSDNDLNLFCFIICSIIFFSCGISLLYFPLVIFLKFFHINFFNEGFSLMLGFIFVSNYLLFFLIGQFKPELLFEKVDYKKKIKIIKKNY</sequence>
<evidence type="ECO:0000313" key="3">
    <source>
        <dbReference type="Proteomes" id="UP000289726"/>
    </source>
</evidence>
<dbReference type="EMBL" id="CP035949">
    <property type="protein sequence ID" value="QBF23958.1"/>
    <property type="molecule type" value="Genomic_DNA"/>
</dbReference>
<feature type="transmembrane region" description="Helical" evidence="1">
    <location>
        <begin position="33"/>
        <end position="59"/>
    </location>
</feature>
<keyword evidence="3" id="KW-1185">Reference proteome</keyword>
<evidence type="ECO:0000256" key="1">
    <source>
        <dbReference type="SAM" id="Phobius"/>
    </source>
</evidence>
<dbReference type="AlphaFoldDB" id="A0A4P6MDC5"/>
<accession>A0A4P6MDC5</accession>
<reference evidence="2 3" key="1">
    <citation type="submission" date="2019-02" db="EMBL/GenBank/DDBJ databases">
        <title>Draft Genome Sequence of Maize Bushy Stunt-like Phytoplasma group 16SrI-B (Aster yellows) in South Africa.</title>
        <authorList>
            <person name="Coetzee B."/>
            <person name="Douglas-Smit N."/>
            <person name="Maree H.J."/>
            <person name="Burger J.T."/>
            <person name="Kruger K."/>
            <person name="Pietersen G."/>
        </authorList>
    </citation>
    <scope>NUCLEOTIDE SEQUENCE [LARGE SCALE GENOMIC DNA]</scope>
    <source>
        <strain evidence="2 3">De Villa</strain>
    </source>
</reference>
<keyword evidence="1" id="KW-0812">Transmembrane</keyword>